<dbReference type="InterPro" id="IPR013786">
    <property type="entry name" value="AcylCoA_DH/ox_N"/>
</dbReference>
<evidence type="ECO:0000256" key="3">
    <source>
        <dbReference type="ARBA" id="ARBA00022630"/>
    </source>
</evidence>
<dbReference type="AlphaFoldDB" id="A0A848FEK6"/>
<comment type="caution">
    <text evidence="8">The sequence shown here is derived from an EMBL/GenBank/DDBJ whole genome shotgun (WGS) entry which is preliminary data.</text>
</comment>
<evidence type="ECO:0000259" key="7">
    <source>
        <dbReference type="Pfam" id="PF02771"/>
    </source>
</evidence>
<dbReference type="Proteomes" id="UP000574067">
    <property type="component" value="Unassembled WGS sequence"/>
</dbReference>
<dbReference type="SUPFAM" id="SSF47203">
    <property type="entry name" value="Acyl-CoA dehydrogenase C-terminal domain-like"/>
    <property type="match status" value="1"/>
</dbReference>
<dbReference type="InterPro" id="IPR036250">
    <property type="entry name" value="AcylCo_DH-like_C"/>
</dbReference>
<reference evidence="8 9" key="1">
    <citation type="submission" date="2020-04" db="EMBL/GenBank/DDBJ databases">
        <title>Azohydromonas sp. isolated from soil.</title>
        <authorList>
            <person name="Dahal R.H."/>
        </authorList>
    </citation>
    <scope>NUCLEOTIDE SEQUENCE [LARGE SCALE GENOMIC DNA]</scope>
    <source>
        <strain evidence="8 9">G-1-1-14</strain>
    </source>
</reference>
<evidence type="ECO:0000256" key="4">
    <source>
        <dbReference type="ARBA" id="ARBA00022827"/>
    </source>
</evidence>
<dbReference type="SUPFAM" id="SSF56645">
    <property type="entry name" value="Acyl-CoA dehydrogenase NM domain-like"/>
    <property type="match status" value="1"/>
</dbReference>
<name>A0A848FEK6_9BURK</name>
<protein>
    <submittedName>
        <fullName evidence="8">Acyl-CoA dehydrogenase</fullName>
    </submittedName>
</protein>
<dbReference type="InterPro" id="IPR009075">
    <property type="entry name" value="AcylCo_DH/oxidase_C"/>
</dbReference>
<dbReference type="Gene3D" id="1.20.140.10">
    <property type="entry name" value="Butyryl-CoA Dehydrogenase, subunit A, domain 3"/>
    <property type="match status" value="1"/>
</dbReference>
<dbReference type="PANTHER" id="PTHR43884">
    <property type="entry name" value="ACYL-COA DEHYDROGENASE"/>
    <property type="match status" value="1"/>
</dbReference>
<dbReference type="Pfam" id="PF02771">
    <property type="entry name" value="Acyl-CoA_dh_N"/>
    <property type="match status" value="1"/>
</dbReference>
<keyword evidence="4" id="KW-0274">FAD</keyword>
<organism evidence="8 9">
    <name type="scientific">Azohydromonas caseinilytica</name>
    <dbReference type="NCBI Taxonomy" id="2728836"/>
    <lineage>
        <taxon>Bacteria</taxon>
        <taxon>Pseudomonadati</taxon>
        <taxon>Pseudomonadota</taxon>
        <taxon>Betaproteobacteria</taxon>
        <taxon>Burkholderiales</taxon>
        <taxon>Sphaerotilaceae</taxon>
        <taxon>Azohydromonas</taxon>
    </lineage>
</organism>
<dbReference type="InterPro" id="IPR037069">
    <property type="entry name" value="AcylCoA_DH/ox_N_sf"/>
</dbReference>
<dbReference type="RefSeq" id="WP_169161608.1">
    <property type="nucleotide sequence ID" value="NZ_JABBFW010000012.1"/>
</dbReference>
<dbReference type="InterPro" id="IPR009100">
    <property type="entry name" value="AcylCoA_DH/oxidase_NM_dom_sf"/>
</dbReference>
<proteinExistence type="inferred from homology"/>
<dbReference type="CDD" id="cd00567">
    <property type="entry name" value="ACAD"/>
    <property type="match status" value="1"/>
</dbReference>
<dbReference type="GO" id="GO:0003995">
    <property type="term" value="F:acyl-CoA dehydrogenase activity"/>
    <property type="evidence" value="ECO:0007669"/>
    <property type="project" value="TreeGrafter"/>
</dbReference>
<comment type="similarity">
    <text evidence="2">Belongs to the acyl-CoA dehydrogenase family.</text>
</comment>
<evidence type="ECO:0000256" key="5">
    <source>
        <dbReference type="ARBA" id="ARBA00023002"/>
    </source>
</evidence>
<keyword evidence="3" id="KW-0285">Flavoprotein</keyword>
<evidence type="ECO:0000256" key="1">
    <source>
        <dbReference type="ARBA" id="ARBA00001974"/>
    </source>
</evidence>
<feature type="domain" description="Acyl-CoA dehydrogenase/oxidase C-terminal" evidence="6">
    <location>
        <begin position="233"/>
        <end position="371"/>
    </location>
</feature>
<accession>A0A848FEK6</accession>
<gene>
    <name evidence="8" type="ORF">HHL10_17105</name>
</gene>
<dbReference type="PANTHER" id="PTHR43884:SF20">
    <property type="entry name" value="ACYL-COA DEHYDROGENASE FADE28"/>
    <property type="match status" value="1"/>
</dbReference>
<sequence>MSLLLNEEQTMLREAAASFLAERSPVAAQRRLRDQGRAPHFDEALWREVAAMGWTAAALPEEAGGLGAGWKALGAVFEHSGRHLAALPLLSSVVLGASLLHEAGSAAQRAAWLPRLLDGSARLALALDEQPRHAPQAIACRAVRDAGAWVLDGDKRDVLDGIGADALIVVARLPGDEGLGFFIVPAGTPGLTVAPRARIDSRNCAQVRLRGVRLGEEARLSAHADVAQLLDAVLDRARACLAAESLGLARAAFEMTVEYLKQRVQFDVPIGSFQALQHRAARLYVGLELLESSVAAALEALDERPHGVAQAASLAKAKASELGELVLNEAVQMHGGIGVTDEFDLGLYLKRMRVLSQTLGDAAFHRDRWARLNGF</sequence>
<dbReference type="GO" id="GO:0050660">
    <property type="term" value="F:flavin adenine dinucleotide binding"/>
    <property type="evidence" value="ECO:0007669"/>
    <property type="project" value="InterPro"/>
</dbReference>
<evidence type="ECO:0000313" key="8">
    <source>
        <dbReference type="EMBL" id="NML16703.1"/>
    </source>
</evidence>
<keyword evidence="9" id="KW-1185">Reference proteome</keyword>
<evidence type="ECO:0000256" key="2">
    <source>
        <dbReference type="ARBA" id="ARBA00009347"/>
    </source>
</evidence>
<evidence type="ECO:0000313" key="9">
    <source>
        <dbReference type="Proteomes" id="UP000574067"/>
    </source>
</evidence>
<comment type="cofactor">
    <cofactor evidence="1">
        <name>FAD</name>
        <dbReference type="ChEBI" id="CHEBI:57692"/>
    </cofactor>
</comment>
<dbReference type="InterPro" id="IPR046373">
    <property type="entry name" value="Acyl-CoA_Oxase/DH_mid-dom_sf"/>
</dbReference>
<feature type="domain" description="Acyl-CoA dehydrogenase/oxidase N-terminal" evidence="7">
    <location>
        <begin position="6"/>
        <end position="119"/>
    </location>
</feature>
<keyword evidence="5" id="KW-0560">Oxidoreductase</keyword>
<dbReference type="Gene3D" id="2.40.110.10">
    <property type="entry name" value="Butyryl-CoA Dehydrogenase, subunit A, domain 2"/>
    <property type="match status" value="1"/>
</dbReference>
<evidence type="ECO:0000259" key="6">
    <source>
        <dbReference type="Pfam" id="PF00441"/>
    </source>
</evidence>
<dbReference type="Pfam" id="PF00441">
    <property type="entry name" value="Acyl-CoA_dh_1"/>
    <property type="match status" value="1"/>
</dbReference>
<dbReference type="EMBL" id="JABBFW010000012">
    <property type="protein sequence ID" value="NML16703.1"/>
    <property type="molecule type" value="Genomic_DNA"/>
</dbReference>
<dbReference type="Gene3D" id="1.10.540.10">
    <property type="entry name" value="Acyl-CoA dehydrogenase/oxidase, N-terminal domain"/>
    <property type="match status" value="1"/>
</dbReference>